<keyword evidence="2" id="KW-1185">Reference proteome</keyword>
<dbReference type="Proteomes" id="UP000295680">
    <property type="component" value="Unassembled WGS sequence"/>
</dbReference>
<name>A0A4R2JDS0_9PSEU</name>
<organism evidence="1 2">
    <name type="scientific">Actinocrispum wychmicini</name>
    <dbReference type="NCBI Taxonomy" id="1213861"/>
    <lineage>
        <taxon>Bacteria</taxon>
        <taxon>Bacillati</taxon>
        <taxon>Actinomycetota</taxon>
        <taxon>Actinomycetes</taxon>
        <taxon>Pseudonocardiales</taxon>
        <taxon>Pseudonocardiaceae</taxon>
        <taxon>Actinocrispum</taxon>
    </lineage>
</organism>
<protein>
    <recommendedName>
        <fullName evidence="3">Heparinase II/III-like protein</fullName>
    </recommendedName>
</protein>
<evidence type="ECO:0000313" key="2">
    <source>
        <dbReference type="Proteomes" id="UP000295680"/>
    </source>
</evidence>
<dbReference type="AlphaFoldDB" id="A0A4R2JDS0"/>
<proteinExistence type="predicted"/>
<evidence type="ECO:0008006" key="3">
    <source>
        <dbReference type="Google" id="ProtNLM"/>
    </source>
</evidence>
<reference evidence="1 2" key="1">
    <citation type="submission" date="2019-03" db="EMBL/GenBank/DDBJ databases">
        <title>Genomic Encyclopedia of Type Strains, Phase IV (KMG-IV): sequencing the most valuable type-strain genomes for metagenomic binning, comparative biology and taxonomic classification.</title>
        <authorList>
            <person name="Goeker M."/>
        </authorList>
    </citation>
    <scope>NUCLEOTIDE SEQUENCE [LARGE SCALE GENOMIC DNA]</scope>
    <source>
        <strain evidence="1 2">DSM 45934</strain>
    </source>
</reference>
<evidence type="ECO:0000313" key="1">
    <source>
        <dbReference type="EMBL" id="TCO54938.1"/>
    </source>
</evidence>
<dbReference type="RefSeq" id="WP_132122722.1">
    <property type="nucleotide sequence ID" value="NZ_SLWS01000008.1"/>
</dbReference>
<accession>A0A4R2JDS0</accession>
<dbReference type="EMBL" id="SLWS01000008">
    <property type="protein sequence ID" value="TCO54938.1"/>
    <property type="molecule type" value="Genomic_DNA"/>
</dbReference>
<gene>
    <name evidence="1" type="ORF">EV192_108226</name>
</gene>
<dbReference type="OrthoDB" id="1029638at2"/>
<comment type="caution">
    <text evidence="1">The sequence shown here is derived from an EMBL/GenBank/DDBJ whole genome shotgun (WGS) entry which is preliminary data.</text>
</comment>
<sequence length="830" mass="90838">MSEHVLDERGGVRDWLVAGPWSEPLDLSILDSEGSPWGENGRWVLTNGPDVTPLKAKLYSLSPLSEEAVTPLVEGEPVDYAGHSGEWRRAHTASDGLVDFSEFCFTPAKRVALAGTVVEVDQAEWRTLELASTGPALLFVGGKCVLRTTRVTYMEPHAHKVDVWLPAGRTEVVTVLWQVGFRECRQVVRLRVGGLPVRVVVPGSPANALADQVLDAVGVPRWGLATPTLELTGPAGVELRVRCGPVDRMVTFVDGKAVVPISGDEDTGVGSASMLTTGERTVRVSMGAQFREFGVCVLPPNRVSPVGEPADWRRELLEHAAASANGCAAELASHALEPSHQVRVERLERSLWMISQRADCADFEALGLLHLWHRVPGCPDEVRSALLGLKYWIDQPGLDAMCYFTENHQLVWHTAELLAGQAFGDSTFGNTGWDGRRHREHGESLAVEWLTRKLAGGYSEFDSNAYLAVDVLALTSLVEFAENTRIVELAAGLLDKTLFTLAANSWRGAHVSAHGRSYVQTQRTARLEETASIMWLCWGMGALNHATLPATVLATAKRYVLPPEIASAAALPAEWVGRQRYRGTYRVHNDLLDREYASDLVVYKTPDAMLSSVQDYRPGLPGLQEHIWGATLGPETQVYVTHTPNDATHSSARPNAWAGNRVLPRVRQHRNVVLAVYRIPADDPMGYPHGWFPLWTFDEHVSAGPWLAGRVGDGYVALGSDDGCRMLTRGPNAGQEVRGGTVWVCVVGRRAVDGSFADFVDSLGNPEFGPSGVDYRGMSLHWDLPFTVDGQVVDLAPQYHVDNPLCRIPWGAEEMRIGSHVISLTHGRPL</sequence>